<evidence type="ECO:0000256" key="4">
    <source>
        <dbReference type="SAM" id="Phobius"/>
    </source>
</evidence>
<dbReference type="InterPro" id="IPR006143">
    <property type="entry name" value="RND_pump_MFP"/>
</dbReference>
<protein>
    <submittedName>
        <fullName evidence="7">RND family efflux transporter, MFP subunit</fullName>
    </submittedName>
</protein>
<dbReference type="GO" id="GO:0015562">
    <property type="term" value="F:efflux transmembrane transporter activity"/>
    <property type="evidence" value="ECO:0007669"/>
    <property type="project" value="TreeGrafter"/>
</dbReference>
<dbReference type="InterPro" id="IPR058792">
    <property type="entry name" value="Beta-barrel_RND_2"/>
</dbReference>
<dbReference type="GO" id="GO:1990195">
    <property type="term" value="C:macrolide transmembrane transporter complex"/>
    <property type="evidence" value="ECO:0007669"/>
    <property type="project" value="InterPro"/>
</dbReference>
<evidence type="ECO:0000313" key="8">
    <source>
        <dbReference type="Proteomes" id="UP000317593"/>
    </source>
</evidence>
<dbReference type="Gene3D" id="2.40.30.170">
    <property type="match status" value="1"/>
</dbReference>
<keyword evidence="2" id="KW-0175">Coiled coil</keyword>
<dbReference type="Pfam" id="PF25954">
    <property type="entry name" value="Beta-barrel_RND_2"/>
    <property type="match status" value="1"/>
</dbReference>
<dbReference type="PANTHER" id="PTHR30469:SF15">
    <property type="entry name" value="HLYD FAMILY OF SECRETION PROTEINS"/>
    <property type="match status" value="1"/>
</dbReference>
<dbReference type="GO" id="GO:0019898">
    <property type="term" value="C:extrinsic component of membrane"/>
    <property type="evidence" value="ECO:0007669"/>
    <property type="project" value="InterPro"/>
</dbReference>
<dbReference type="GO" id="GO:0030313">
    <property type="term" value="C:cell envelope"/>
    <property type="evidence" value="ECO:0007669"/>
    <property type="project" value="UniProtKB-SubCell"/>
</dbReference>
<dbReference type="Pfam" id="PF25973">
    <property type="entry name" value="BSH_CzcB"/>
    <property type="match status" value="1"/>
</dbReference>
<dbReference type="EMBL" id="FXTH01000003">
    <property type="protein sequence ID" value="SMO49135.1"/>
    <property type="molecule type" value="Genomic_DNA"/>
</dbReference>
<name>A0A521BPZ4_9BACT</name>
<evidence type="ECO:0000256" key="1">
    <source>
        <dbReference type="ARBA" id="ARBA00009477"/>
    </source>
</evidence>
<gene>
    <name evidence="7" type="ORF">SAMN06265218_103287</name>
</gene>
<feature type="region of interest" description="Disordered" evidence="3">
    <location>
        <begin position="1"/>
        <end position="47"/>
    </location>
</feature>
<dbReference type="GO" id="GO:1990961">
    <property type="term" value="P:xenobiotic detoxification by transmembrane export across the plasma membrane"/>
    <property type="evidence" value="ECO:0007669"/>
    <property type="project" value="InterPro"/>
</dbReference>
<dbReference type="GO" id="GO:1990281">
    <property type="term" value="C:efflux pump complex"/>
    <property type="evidence" value="ECO:0007669"/>
    <property type="project" value="TreeGrafter"/>
</dbReference>
<feature type="compositionally biased region" description="Basic and acidic residues" evidence="3">
    <location>
        <begin position="19"/>
        <end position="36"/>
    </location>
</feature>
<organism evidence="7 8">
    <name type="scientific">Fodinibius sediminis</name>
    <dbReference type="NCBI Taxonomy" id="1214077"/>
    <lineage>
        <taxon>Bacteria</taxon>
        <taxon>Pseudomonadati</taxon>
        <taxon>Balneolota</taxon>
        <taxon>Balneolia</taxon>
        <taxon>Balneolales</taxon>
        <taxon>Balneolaceae</taxon>
        <taxon>Fodinibius</taxon>
    </lineage>
</organism>
<feature type="domain" description="CzcB-like barrel-sandwich hybrid" evidence="6">
    <location>
        <begin position="115"/>
        <end position="233"/>
    </location>
</feature>
<proteinExistence type="inferred from homology"/>
<evidence type="ECO:0000256" key="2">
    <source>
        <dbReference type="ARBA" id="ARBA00023054"/>
    </source>
</evidence>
<keyword evidence="4" id="KW-0812">Transmembrane</keyword>
<dbReference type="Gene3D" id="2.40.50.100">
    <property type="match status" value="1"/>
</dbReference>
<dbReference type="InterPro" id="IPR030190">
    <property type="entry name" value="MacA_alpha-hairpin_sf"/>
</dbReference>
<accession>A0A521BPZ4</accession>
<dbReference type="Gene3D" id="6.10.140.1990">
    <property type="match status" value="1"/>
</dbReference>
<feature type="domain" description="CusB-like beta-barrel" evidence="5">
    <location>
        <begin position="247"/>
        <end position="321"/>
    </location>
</feature>
<dbReference type="NCBIfam" id="TIGR01730">
    <property type="entry name" value="RND_mfp"/>
    <property type="match status" value="1"/>
</dbReference>
<evidence type="ECO:0000259" key="5">
    <source>
        <dbReference type="Pfam" id="PF25954"/>
    </source>
</evidence>
<comment type="similarity">
    <text evidence="1">Belongs to the membrane fusion protein (MFP) (TC 8.A.1) family.</text>
</comment>
<dbReference type="AlphaFoldDB" id="A0A521BPZ4"/>
<evidence type="ECO:0000313" key="7">
    <source>
        <dbReference type="EMBL" id="SMO49135.1"/>
    </source>
</evidence>
<reference evidence="7 8" key="1">
    <citation type="submission" date="2017-05" db="EMBL/GenBank/DDBJ databases">
        <authorList>
            <person name="Varghese N."/>
            <person name="Submissions S."/>
        </authorList>
    </citation>
    <scope>NUCLEOTIDE SEQUENCE [LARGE SCALE GENOMIC DNA]</scope>
    <source>
        <strain evidence="7 8">DSM 21194</strain>
    </source>
</reference>
<dbReference type="Proteomes" id="UP000317593">
    <property type="component" value="Unassembled WGS sequence"/>
</dbReference>
<keyword evidence="8" id="KW-1185">Reference proteome</keyword>
<keyword evidence="4" id="KW-1133">Transmembrane helix</keyword>
<evidence type="ECO:0000256" key="3">
    <source>
        <dbReference type="SAM" id="MobiDB-lite"/>
    </source>
</evidence>
<sequence>MAHPITEPDKKIMQPSTEFTEHSKSRKQEPAREPEQSRIQQLASRLTRRREGMGRRHRIRRWAYWLLFFLILAAGYLLWQAHRPVPVTTTIVSYQRIGSAAQPILRSSGYVTYPRIATISARIQTPVSRLAFNIGDRIQAGAILAEFDRSELLSRRDVQQVGVRDLEATLQRMQNLYEGGAVSEASLQQARTELAAAQASLRLLNTQIDNSVIRAPFEGIVIDKLVEAGEVATQGVCRLADDSRTLVTVDINQEDIAQISMESSAVVTLDAYPETEYAAAIYEIMPAVDPAKNTIEVKTVLLAPDNRFKPNMSAKVFFTDEKVTANARLQAILTVDRSAVIEGKDGRNELMVVQDQVVKRCPVELGKPIGDQLIEVLSGVDANQRVVLDPGRYDIQPGDRVEIL</sequence>
<dbReference type="InterPro" id="IPR058647">
    <property type="entry name" value="BSH_CzcB-like"/>
</dbReference>
<feature type="transmembrane region" description="Helical" evidence="4">
    <location>
        <begin position="62"/>
        <end position="79"/>
    </location>
</feature>
<keyword evidence="4" id="KW-0472">Membrane</keyword>
<dbReference type="SUPFAM" id="SSF111369">
    <property type="entry name" value="HlyD-like secretion proteins"/>
    <property type="match status" value="1"/>
</dbReference>
<dbReference type="PANTHER" id="PTHR30469">
    <property type="entry name" value="MULTIDRUG RESISTANCE PROTEIN MDTA"/>
    <property type="match status" value="1"/>
</dbReference>
<feature type="compositionally biased region" description="Basic and acidic residues" evidence="3">
    <location>
        <begin position="1"/>
        <end position="12"/>
    </location>
</feature>
<dbReference type="Gene3D" id="2.40.420.20">
    <property type="match status" value="1"/>
</dbReference>
<evidence type="ECO:0000259" key="6">
    <source>
        <dbReference type="Pfam" id="PF25973"/>
    </source>
</evidence>